<evidence type="ECO:0000256" key="1">
    <source>
        <dbReference type="SAM" id="MobiDB-lite"/>
    </source>
</evidence>
<sequence>MKLPSRALIDHESEIAKGTGLENPA</sequence>
<dbReference type="AlphaFoldDB" id="A0A2P2P9P2"/>
<protein>
    <submittedName>
        <fullName evidence="2">Uncharacterized protein</fullName>
    </submittedName>
</protein>
<dbReference type="EMBL" id="GGEC01070981">
    <property type="protein sequence ID" value="MBX51465.1"/>
    <property type="molecule type" value="Transcribed_RNA"/>
</dbReference>
<proteinExistence type="predicted"/>
<evidence type="ECO:0000313" key="2">
    <source>
        <dbReference type="EMBL" id="MBX51465.1"/>
    </source>
</evidence>
<name>A0A2P2P9P2_RHIMU</name>
<feature type="region of interest" description="Disordered" evidence="1">
    <location>
        <begin position="1"/>
        <end position="25"/>
    </location>
</feature>
<organism evidence="2">
    <name type="scientific">Rhizophora mucronata</name>
    <name type="common">Asiatic mangrove</name>
    <dbReference type="NCBI Taxonomy" id="61149"/>
    <lineage>
        <taxon>Eukaryota</taxon>
        <taxon>Viridiplantae</taxon>
        <taxon>Streptophyta</taxon>
        <taxon>Embryophyta</taxon>
        <taxon>Tracheophyta</taxon>
        <taxon>Spermatophyta</taxon>
        <taxon>Magnoliopsida</taxon>
        <taxon>eudicotyledons</taxon>
        <taxon>Gunneridae</taxon>
        <taxon>Pentapetalae</taxon>
        <taxon>rosids</taxon>
        <taxon>fabids</taxon>
        <taxon>Malpighiales</taxon>
        <taxon>Rhizophoraceae</taxon>
        <taxon>Rhizophora</taxon>
    </lineage>
</organism>
<accession>A0A2P2P9P2</accession>
<reference evidence="2" key="1">
    <citation type="submission" date="2018-02" db="EMBL/GenBank/DDBJ databases">
        <title>Rhizophora mucronata_Transcriptome.</title>
        <authorList>
            <person name="Meera S.P."/>
            <person name="Sreeshan A."/>
            <person name="Augustine A."/>
        </authorList>
    </citation>
    <scope>NUCLEOTIDE SEQUENCE</scope>
    <source>
        <tissue evidence="2">Leaf</tissue>
    </source>
</reference>